<dbReference type="SMART" id="SM01057">
    <property type="entry name" value="Carb_anhydrase"/>
    <property type="match status" value="1"/>
</dbReference>
<name>A0AAN8JFU7_PATCE</name>
<keyword evidence="5" id="KW-1185">Reference proteome</keyword>
<dbReference type="AlphaFoldDB" id="A0AAN8JFU7"/>
<dbReference type="SUPFAM" id="SSF51069">
    <property type="entry name" value="Carbonic anhydrase"/>
    <property type="match status" value="1"/>
</dbReference>
<accession>A0AAN8JFU7</accession>
<sequence>MFSLKLAVVFVLFVVETSSNQALDERISWKEWWAYEGPSGPTRWGGIEDSWKICTKGMYQSPINILPEKLLFDPNLMRLNLDTRKQIPGNLINTGHDLTFLLDDVMSGLFNISDGPLMYNYQVNEIKIHYGRDDERGSEHMVDGATFAAEIQFIAYNIDLYKNISEARIQPYGTTILAVFAEIGLPESSTFQTLVNYATRIRYKGQSIRIEALNIKDLLPRSNYYVTYEGSFTQPGCQETVTWIIPNKPIYISKANLISLRNLYQSSSDLPVFKLDNSRRSVMPLNNRVVKTNINYPGRGDLCSMSKETFYEVNPAMRI</sequence>
<evidence type="ECO:0000256" key="1">
    <source>
        <dbReference type="ARBA" id="ARBA00010718"/>
    </source>
</evidence>
<dbReference type="GO" id="GO:0008270">
    <property type="term" value="F:zinc ion binding"/>
    <property type="evidence" value="ECO:0007669"/>
    <property type="project" value="InterPro"/>
</dbReference>
<dbReference type="GO" id="GO:0004089">
    <property type="term" value="F:carbonate dehydratase activity"/>
    <property type="evidence" value="ECO:0007669"/>
    <property type="project" value="InterPro"/>
</dbReference>
<feature type="signal peptide" evidence="2">
    <location>
        <begin position="1"/>
        <end position="22"/>
    </location>
</feature>
<gene>
    <name evidence="4" type="ORF">SNE40_013850</name>
</gene>
<dbReference type="PANTHER" id="PTHR18952:SF208">
    <property type="entry name" value="CARBONIC ANHYDRASE XA-RELATED"/>
    <property type="match status" value="1"/>
</dbReference>
<dbReference type="InterPro" id="IPR001148">
    <property type="entry name" value="CA_dom"/>
</dbReference>
<dbReference type="Gene3D" id="3.10.200.10">
    <property type="entry name" value="Alpha carbonic anhydrase"/>
    <property type="match status" value="1"/>
</dbReference>
<evidence type="ECO:0000259" key="3">
    <source>
        <dbReference type="PROSITE" id="PS51144"/>
    </source>
</evidence>
<organism evidence="4 5">
    <name type="scientific">Patella caerulea</name>
    <name type="common">Rayed Mediterranean limpet</name>
    <dbReference type="NCBI Taxonomy" id="87958"/>
    <lineage>
        <taxon>Eukaryota</taxon>
        <taxon>Metazoa</taxon>
        <taxon>Spiralia</taxon>
        <taxon>Lophotrochozoa</taxon>
        <taxon>Mollusca</taxon>
        <taxon>Gastropoda</taxon>
        <taxon>Patellogastropoda</taxon>
        <taxon>Patelloidea</taxon>
        <taxon>Patellidae</taxon>
        <taxon>Patella</taxon>
    </lineage>
</organism>
<dbReference type="PANTHER" id="PTHR18952">
    <property type="entry name" value="CARBONIC ANHYDRASE"/>
    <property type="match status" value="1"/>
</dbReference>
<feature type="domain" description="Alpha-carbonic anhydrase" evidence="3">
    <location>
        <begin position="31"/>
        <end position="294"/>
    </location>
</feature>
<keyword evidence="2" id="KW-0732">Signal</keyword>
<comment type="caution">
    <text evidence="4">The sequence shown here is derived from an EMBL/GenBank/DDBJ whole genome shotgun (WGS) entry which is preliminary data.</text>
</comment>
<dbReference type="PROSITE" id="PS51144">
    <property type="entry name" value="ALPHA_CA_2"/>
    <property type="match status" value="1"/>
</dbReference>
<dbReference type="EMBL" id="JAZGQO010000010">
    <property type="protein sequence ID" value="KAK6175374.1"/>
    <property type="molecule type" value="Genomic_DNA"/>
</dbReference>
<feature type="chain" id="PRO_5042837380" description="Alpha-carbonic anhydrase domain-containing protein" evidence="2">
    <location>
        <begin position="23"/>
        <end position="319"/>
    </location>
</feature>
<dbReference type="InterPro" id="IPR023561">
    <property type="entry name" value="Carbonic_anhydrase_a-class"/>
</dbReference>
<evidence type="ECO:0000313" key="5">
    <source>
        <dbReference type="Proteomes" id="UP001347796"/>
    </source>
</evidence>
<dbReference type="Proteomes" id="UP001347796">
    <property type="component" value="Unassembled WGS sequence"/>
</dbReference>
<dbReference type="InterPro" id="IPR036398">
    <property type="entry name" value="CA_dom_sf"/>
</dbReference>
<proteinExistence type="inferred from homology"/>
<comment type="similarity">
    <text evidence="1">Belongs to the alpha-carbonic anhydrase family.</text>
</comment>
<protein>
    <recommendedName>
        <fullName evidence="3">Alpha-carbonic anhydrase domain-containing protein</fullName>
    </recommendedName>
</protein>
<evidence type="ECO:0000256" key="2">
    <source>
        <dbReference type="SAM" id="SignalP"/>
    </source>
</evidence>
<dbReference type="Pfam" id="PF00194">
    <property type="entry name" value="Carb_anhydrase"/>
    <property type="match status" value="1"/>
</dbReference>
<dbReference type="GO" id="GO:0006730">
    <property type="term" value="P:one-carbon metabolic process"/>
    <property type="evidence" value="ECO:0007669"/>
    <property type="project" value="TreeGrafter"/>
</dbReference>
<reference evidence="4 5" key="1">
    <citation type="submission" date="2024-01" db="EMBL/GenBank/DDBJ databases">
        <title>The genome of the rayed Mediterranean limpet Patella caerulea (Linnaeus, 1758).</title>
        <authorList>
            <person name="Anh-Thu Weber A."/>
            <person name="Halstead-Nussloch G."/>
        </authorList>
    </citation>
    <scope>NUCLEOTIDE SEQUENCE [LARGE SCALE GENOMIC DNA]</scope>
    <source>
        <strain evidence="4">AATW-2023a</strain>
        <tissue evidence="4">Whole specimen</tissue>
    </source>
</reference>
<evidence type="ECO:0000313" key="4">
    <source>
        <dbReference type="EMBL" id="KAK6175374.1"/>
    </source>
</evidence>